<dbReference type="HOGENOM" id="CLU_040528_0_0_11"/>
<dbReference type="Gene3D" id="3.40.50.10540">
    <property type="entry name" value="Crotonobetainyl-coa:carnitine coa-transferase, domain 1"/>
    <property type="match status" value="1"/>
</dbReference>
<evidence type="ECO:0000313" key="1">
    <source>
        <dbReference type="EMBL" id="AHH18103.1"/>
    </source>
</evidence>
<dbReference type="InterPro" id="IPR050509">
    <property type="entry name" value="CoA-transferase_III"/>
</dbReference>
<dbReference type="PANTHER" id="PTHR48228:SF5">
    <property type="entry name" value="ALPHA-METHYLACYL-COA RACEMASE"/>
    <property type="match status" value="1"/>
</dbReference>
<dbReference type="AlphaFoldDB" id="W5TGI4"/>
<keyword evidence="2" id="KW-1185">Reference proteome</keyword>
<dbReference type="KEGG" id="nno:NONO_c33160"/>
<dbReference type="InterPro" id="IPR023606">
    <property type="entry name" value="CoA-Trfase_III_dom_1_sf"/>
</dbReference>
<accession>W5TGI4</accession>
<dbReference type="SUPFAM" id="SSF89796">
    <property type="entry name" value="CoA-transferase family III (CaiB/BaiF)"/>
    <property type="match status" value="1"/>
</dbReference>
<sequence>MGAVVDTVRDWAASGAVALTGRADGPPRLPPGRAAGRVREQLATLGFEIPGVLGERAAYAGLRRRGPWSCGGAFRTMPTLDGHIGLSLARPSDVELVPALVEGAADDPWAAVAHWAAGCSSREADERIRLLDLPGGAVPAPSRTARPGVLTSVLGRRTVTAEPLVVDLTALWAGPLCAHLLGLRGARVVKVESVQRPDGARRGARDFFDLLHHGHEERVVDFDRDADRLRDLLRSADLVLEASRPRALRRLGISAEEIVAGGTSWLSITARGRQSTAVGFGDDVASAAGLFVTEPGAPDLLPVGDAIADPLAGVAAAVAATDALASAEARLIDVSMLHVAAETLTHDAPEHAVVRRDSQWWIDYDGGSVRVREPRRRP</sequence>
<name>W5TGI4_9NOCA</name>
<organism evidence="1 2">
    <name type="scientific">Nocardia nova SH22a</name>
    <dbReference type="NCBI Taxonomy" id="1415166"/>
    <lineage>
        <taxon>Bacteria</taxon>
        <taxon>Bacillati</taxon>
        <taxon>Actinomycetota</taxon>
        <taxon>Actinomycetes</taxon>
        <taxon>Mycobacteriales</taxon>
        <taxon>Nocardiaceae</taxon>
        <taxon>Nocardia</taxon>
    </lineage>
</organism>
<proteinExistence type="predicted"/>
<dbReference type="InterPro" id="IPR003673">
    <property type="entry name" value="CoA-Trfase_fam_III"/>
</dbReference>
<gene>
    <name evidence="1" type="ORF">NONO_c33160</name>
</gene>
<dbReference type="PANTHER" id="PTHR48228">
    <property type="entry name" value="SUCCINYL-COA--D-CITRAMALATE COA-TRANSFERASE"/>
    <property type="match status" value="1"/>
</dbReference>
<protein>
    <submittedName>
        <fullName evidence="1">Putative CoA-transferase, family III</fullName>
    </submittedName>
</protein>
<reference evidence="1 2" key="1">
    <citation type="journal article" date="2014" name="Appl. Environ. Microbiol.">
        <title>Insights into the Microbial Degradation of Rubber and Gutta-Percha by Analysis of the Complete Genome of Nocardia nova SH22a.</title>
        <authorList>
            <person name="Luo Q."/>
            <person name="Hiessl S."/>
            <person name="Poehlein A."/>
            <person name="Daniel R."/>
            <person name="Steinbuchel A."/>
        </authorList>
    </citation>
    <scope>NUCLEOTIDE SEQUENCE [LARGE SCALE GENOMIC DNA]</scope>
    <source>
        <strain evidence="1">SH22a</strain>
    </source>
</reference>
<dbReference type="GO" id="GO:0016740">
    <property type="term" value="F:transferase activity"/>
    <property type="evidence" value="ECO:0007669"/>
    <property type="project" value="UniProtKB-KW"/>
</dbReference>
<dbReference type="Pfam" id="PF02515">
    <property type="entry name" value="CoA_transf_3"/>
    <property type="match status" value="1"/>
</dbReference>
<dbReference type="PATRIC" id="fig|1415166.3.peg.3403"/>
<dbReference type="eggNOG" id="COG1804">
    <property type="taxonomic scope" value="Bacteria"/>
</dbReference>
<dbReference type="EMBL" id="CP006850">
    <property type="protein sequence ID" value="AHH18103.1"/>
    <property type="molecule type" value="Genomic_DNA"/>
</dbReference>
<dbReference type="Proteomes" id="UP000019150">
    <property type="component" value="Chromosome"/>
</dbReference>
<dbReference type="STRING" id="1415166.NONO_c33160"/>
<keyword evidence="1" id="KW-0808">Transferase</keyword>
<evidence type="ECO:0000313" key="2">
    <source>
        <dbReference type="Proteomes" id="UP000019150"/>
    </source>
</evidence>
<dbReference type="OrthoDB" id="4909260at2"/>
<dbReference type="RefSeq" id="WP_038550603.1">
    <property type="nucleotide sequence ID" value="NZ_CP006850.1"/>
</dbReference>